<dbReference type="OrthoDB" id="419631at2759"/>
<evidence type="ECO:0000256" key="2">
    <source>
        <dbReference type="SAM" id="MobiDB-lite"/>
    </source>
</evidence>
<comment type="caution">
    <text evidence="3">The sequence shown here is derived from an EMBL/GenBank/DDBJ whole genome shotgun (WGS) entry which is preliminary data.</text>
</comment>
<evidence type="ECO:0000256" key="1">
    <source>
        <dbReference type="SAM" id="Coils"/>
    </source>
</evidence>
<feature type="coiled-coil region" evidence="1">
    <location>
        <begin position="58"/>
        <end position="106"/>
    </location>
</feature>
<dbReference type="AlphaFoldDB" id="A0A9P5MZA9"/>
<name>A0A9P5MZA9_9AGAM</name>
<protein>
    <submittedName>
        <fullName evidence="3">Uncharacterized protein</fullName>
    </submittedName>
</protein>
<proteinExistence type="predicted"/>
<evidence type="ECO:0000313" key="3">
    <source>
        <dbReference type="EMBL" id="KAF8482520.1"/>
    </source>
</evidence>
<sequence>MQESAQAQRDRYAVLQRKLEQLERIHADEKKQHQASLVNITKELTAARKSNADQLTRIDKLKKQVDAQDTKVQDLRRSGLTDQTEIKDLRAKLRVVEAERVGLQTKCNEAVRTRQTFDSANAARRDELKERDKRIVELERALGLEKQRREDVESRLRDTVSAKAEEERKRSGESVKARTQLEQAEAEAAQVRAERDADRRHSEAQREELVVQLEALRDMFLQSATHYGKLVSETVPKTAHDELRHEHNSLQFHTFRLERKLANTEAQVGELASLIRQSQDANDLLGDELCAAEEDKNWYKAALEDVQTDIRSDRADPIHALLVDTMATAQKEHLLSELEIQQALSSGERHSARFYAGLNGELAISCATMRADLDAELLVSQTQAIELQTTKAVQDATTADLHATRTNLESTRKQLEETSSSLSAAKTREVALAQEVKEARSQNKEQTTAHKQALQKEKEAASKLATSLQQSKVAEEELRAEINQLTVDLSDAERYRDAYHKLLDEVGVLAARNQLAESEANRLSQFNAEILGHNNPAQRIVYLDRVRRELADTKHMLIVATRERDAASAQIEGLRRELSLYLSVPAEGKLPRTTMTRVGRMPLVPVMRSENVNHDLAPLADGVTDGEMTLDEIT</sequence>
<reference evidence="3" key="1">
    <citation type="submission" date="2019-10" db="EMBL/GenBank/DDBJ databases">
        <authorList>
            <consortium name="DOE Joint Genome Institute"/>
            <person name="Kuo A."/>
            <person name="Miyauchi S."/>
            <person name="Kiss E."/>
            <person name="Drula E."/>
            <person name="Kohler A."/>
            <person name="Sanchez-Garcia M."/>
            <person name="Andreopoulos B."/>
            <person name="Barry K.W."/>
            <person name="Bonito G."/>
            <person name="Buee M."/>
            <person name="Carver A."/>
            <person name="Chen C."/>
            <person name="Cichocki N."/>
            <person name="Clum A."/>
            <person name="Culley D."/>
            <person name="Crous P.W."/>
            <person name="Fauchery L."/>
            <person name="Girlanda M."/>
            <person name="Hayes R."/>
            <person name="Keri Z."/>
            <person name="LaButti K."/>
            <person name="Lipzen A."/>
            <person name="Lombard V."/>
            <person name="Magnuson J."/>
            <person name="Maillard F."/>
            <person name="Morin E."/>
            <person name="Murat C."/>
            <person name="Nolan M."/>
            <person name="Ohm R."/>
            <person name="Pangilinan J."/>
            <person name="Pereira M."/>
            <person name="Perotto S."/>
            <person name="Peter M."/>
            <person name="Riley R."/>
            <person name="Sitrit Y."/>
            <person name="Stielow B."/>
            <person name="Szollosi G."/>
            <person name="Zifcakova L."/>
            <person name="Stursova M."/>
            <person name="Spatafora J.W."/>
            <person name="Tedersoo L."/>
            <person name="Vaario L.-M."/>
            <person name="Yamada A."/>
            <person name="Yan M."/>
            <person name="Wang P."/>
            <person name="Xu J."/>
            <person name="Bruns T."/>
            <person name="Baldrian P."/>
            <person name="Vilgalys R."/>
            <person name="Henrissat B."/>
            <person name="Grigoriev I.V."/>
            <person name="Hibbett D."/>
            <person name="Nagy L.G."/>
            <person name="Martin F.M."/>
        </authorList>
    </citation>
    <scope>NUCLEOTIDE SEQUENCE</scope>
    <source>
        <strain evidence="3">Prilba</strain>
    </source>
</reference>
<feature type="compositionally biased region" description="Basic and acidic residues" evidence="2">
    <location>
        <begin position="192"/>
        <end position="203"/>
    </location>
</feature>
<feature type="compositionally biased region" description="Basic and acidic residues" evidence="2">
    <location>
        <begin position="148"/>
        <end position="176"/>
    </location>
</feature>
<reference evidence="3" key="2">
    <citation type="journal article" date="2020" name="Nat. Commun.">
        <title>Large-scale genome sequencing of mycorrhizal fungi provides insights into the early evolution of symbiotic traits.</title>
        <authorList>
            <person name="Miyauchi S."/>
            <person name="Kiss E."/>
            <person name="Kuo A."/>
            <person name="Drula E."/>
            <person name="Kohler A."/>
            <person name="Sanchez-Garcia M."/>
            <person name="Morin E."/>
            <person name="Andreopoulos B."/>
            <person name="Barry K.W."/>
            <person name="Bonito G."/>
            <person name="Buee M."/>
            <person name="Carver A."/>
            <person name="Chen C."/>
            <person name="Cichocki N."/>
            <person name="Clum A."/>
            <person name="Culley D."/>
            <person name="Crous P.W."/>
            <person name="Fauchery L."/>
            <person name="Girlanda M."/>
            <person name="Hayes R.D."/>
            <person name="Keri Z."/>
            <person name="LaButti K."/>
            <person name="Lipzen A."/>
            <person name="Lombard V."/>
            <person name="Magnuson J."/>
            <person name="Maillard F."/>
            <person name="Murat C."/>
            <person name="Nolan M."/>
            <person name="Ohm R.A."/>
            <person name="Pangilinan J."/>
            <person name="Pereira M.F."/>
            <person name="Perotto S."/>
            <person name="Peter M."/>
            <person name="Pfister S."/>
            <person name="Riley R."/>
            <person name="Sitrit Y."/>
            <person name="Stielow J.B."/>
            <person name="Szollosi G."/>
            <person name="Zifcakova L."/>
            <person name="Stursova M."/>
            <person name="Spatafora J.W."/>
            <person name="Tedersoo L."/>
            <person name="Vaario L.M."/>
            <person name="Yamada A."/>
            <person name="Yan M."/>
            <person name="Wang P."/>
            <person name="Xu J."/>
            <person name="Bruns T."/>
            <person name="Baldrian P."/>
            <person name="Vilgalys R."/>
            <person name="Dunand C."/>
            <person name="Henrissat B."/>
            <person name="Grigoriev I.V."/>
            <person name="Hibbett D."/>
            <person name="Nagy L.G."/>
            <person name="Martin F.M."/>
        </authorList>
    </citation>
    <scope>NUCLEOTIDE SEQUENCE</scope>
    <source>
        <strain evidence="3">Prilba</strain>
    </source>
</reference>
<keyword evidence="4" id="KW-1185">Reference proteome</keyword>
<keyword evidence="1" id="KW-0175">Coiled coil</keyword>
<feature type="region of interest" description="Disordered" evidence="2">
    <location>
        <begin position="405"/>
        <end position="460"/>
    </location>
</feature>
<feature type="compositionally biased region" description="Low complexity" evidence="2">
    <location>
        <begin position="182"/>
        <end position="191"/>
    </location>
</feature>
<accession>A0A9P5MZA9</accession>
<evidence type="ECO:0000313" key="4">
    <source>
        <dbReference type="Proteomes" id="UP000759537"/>
    </source>
</evidence>
<dbReference type="Proteomes" id="UP000759537">
    <property type="component" value="Unassembled WGS sequence"/>
</dbReference>
<organism evidence="3 4">
    <name type="scientific">Russula ochroleuca</name>
    <dbReference type="NCBI Taxonomy" id="152965"/>
    <lineage>
        <taxon>Eukaryota</taxon>
        <taxon>Fungi</taxon>
        <taxon>Dikarya</taxon>
        <taxon>Basidiomycota</taxon>
        <taxon>Agaricomycotina</taxon>
        <taxon>Agaricomycetes</taxon>
        <taxon>Russulales</taxon>
        <taxon>Russulaceae</taxon>
        <taxon>Russula</taxon>
    </lineage>
</organism>
<gene>
    <name evidence="3" type="ORF">DFH94DRAFT_368417</name>
</gene>
<feature type="region of interest" description="Disordered" evidence="2">
    <location>
        <begin position="148"/>
        <end position="203"/>
    </location>
</feature>
<feature type="coiled-coil region" evidence="1">
    <location>
        <begin position="5"/>
        <end position="32"/>
    </location>
</feature>
<dbReference type="EMBL" id="WHVB01000005">
    <property type="protein sequence ID" value="KAF8482520.1"/>
    <property type="molecule type" value="Genomic_DNA"/>
</dbReference>